<dbReference type="Pfam" id="PF20659">
    <property type="entry name" value="MS_C"/>
    <property type="match status" value="1"/>
</dbReference>
<feature type="non-terminal residue" evidence="2">
    <location>
        <position position="1"/>
    </location>
</feature>
<protein>
    <submittedName>
        <fullName evidence="2">Malate synthase</fullName>
        <ecNumber evidence="2">2.3.3.9</ecNumber>
    </submittedName>
</protein>
<dbReference type="InterPro" id="IPR011076">
    <property type="entry name" value="Malate_synth_sf"/>
</dbReference>
<dbReference type="InterPro" id="IPR006252">
    <property type="entry name" value="Malate_synthA"/>
</dbReference>
<dbReference type="EC" id="2.3.3.9" evidence="2"/>
<dbReference type="InterPro" id="IPR048355">
    <property type="entry name" value="MS_C"/>
</dbReference>
<dbReference type="Gene3D" id="1.20.1220.12">
    <property type="entry name" value="Malate synthase, domain III"/>
    <property type="match status" value="1"/>
</dbReference>
<dbReference type="InterPro" id="IPR044856">
    <property type="entry name" value="Malate_synth_C_sf"/>
</dbReference>
<dbReference type="GO" id="GO:0004474">
    <property type="term" value="F:malate synthase activity"/>
    <property type="evidence" value="ECO:0007669"/>
    <property type="project" value="UniProtKB-EC"/>
</dbReference>
<dbReference type="GO" id="GO:0005737">
    <property type="term" value="C:cytoplasm"/>
    <property type="evidence" value="ECO:0007669"/>
    <property type="project" value="TreeGrafter"/>
</dbReference>
<sequence length="101" mass="11701">ALENQLEDVSTAEICRSQIWQWIRHEVTLDNGQQLTTRLVERYLGEELALMQRRADDHFDEAVEIFRETALGEEFAEFLTMPAYTDHLVDRVSKGSEAFVA</sequence>
<proteinExistence type="predicted"/>
<evidence type="ECO:0000313" key="2">
    <source>
        <dbReference type="EMBL" id="SMY05303.1"/>
    </source>
</evidence>
<keyword evidence="2" id="KW-0808">Transferase</keyword>
<dbReference type="PANTHER" id="PTHR42902:SF1">
    <property type="entry name" value="MALATE SYNTHASE 1-RELATED"/>
    <property type="match status" value="1"/>
</dbReference>
<name>A0A2H1KZW4_BREAU</name>
<keyword evidence="2" id="KW-0012">Acyltransferase</keyword>
<accession>A0A2H1KZW4</accession>
<evidence type="ECO:0000259" key="1">
    <source>
        <dbReference type="Pfam" id="PF20659"/>
    </source>
</evidence>
<gene>
    <name evidence="2" type="ORF">BAURA86_04028</name>
</gene>
<dbReference type="SUPFAM" id="SSF51645">
    <property type="entry name" value="Malate synthase G"/>
    <property type="match status" value="1"/>
</dbReference>
<evidence type="ECO:0000313" key="3">
    <source>
        <dbReference type="Proteomes" id="UP000234300"/>
    </source>
</evidence>
<dbReference type="GO" id="GO:0006097">
    <property type="term" value="P:glyoxylate cycle"/>
    <property type="evidence" value="ECO:0007669"/>
    <property type="project" value="InterPro"/>
</dbReference>
<dbReference type="FunFam" id="1.20.1220.12:FF:000001">
    <property type="entry name" value="Malate synthase"/>
    <property type="match status" value="1"/>
</dbReference>
<reference evidence="2 3" key="1">
    <citation type="submission" date="2017-03" db="EMBL/GenBank/DDBJ databases">
        <authorList>
            <person name="Afonso C.L."/>
            <person name="Miller P.J."/>
            <person name="Scott M.A."/>
            <person name="Spackman E."/>
            <person name="Goraichik I."/>
            <person name="Dimitrov K.M."/>
            <person name="Suarez D.L."/>
            <person name="Swayne D.E."/>
        </authorList>
    </citation>
    <scope>NUCLEOTIDE SEQUENCE [LARGE SCALE GENOMIC DNA]</scope>
    <source>
        <strain evidence="3">8(6)</strain>
    </source>
</reference>
<dbReference type="AlphaFoldDB" id="A0A2H1KZW4"/>
<dbReference type="PANTHER" id="PTHR42902">
    <property type="entry name" value="MALATE SYNTHASE"/>
    <property type="match status" value="1"/>
</dbReference>
<feature type="domain" description="Malate synthase C-terminal" evidence="1">
    <location>
        <begin position="4"/>
        <end position="86"/>
    </location>
</feature>
<organism evidence="2 3">
    <name type="scientific">Brevibacterium aurantiacum</name>
    <dbReference type="NCBI Taxonomy" id="273384"/>
    <lineage>
        <taxon>Bacteria</taxon>
        <taxon>Bacillati</taxon>
        <taxon>Actinomycetota</taxon>
        <taxon>Actinomycetes</taxon>
        <taxon>Micrococcales</taxon>
        <taxon>Brevibacteriaceae</taxon>
        <taxon>Brevibacterium</taxon>
    </lineage>
</organism>
<dbReference type="EMBL" id="FXZI01000039">
    <property type="protein sequence ID" value="SMY05303.1"/>
    <property type="molecule type" value="Genomic_DNA"/>
</dbReference>
<dbReference type="Proteomes" id="UP000234300">
    <property type="component" value="Unassembled WGS sequence"/>
</dbReference>